<accession>A0ABQ8UF07</accession>
<sequence length="106" mass="11533">MMSRTGGYVRYHGGGHGFKKRPRSLKHTAQGVAWAWGPAVANGPLAQCGFTAEARRWVACPAQPRRPHVARVPPVAFDAPPEKKPPEGSKKSLTACEPCLMEKMID</sequence>
<feature type="region of interest" description="Disordered" evidence="1">
    <location>
        <begin position="71"/>
        <end position="93"/>
    </location>
</feature>
<comment type="caution">
    <text evidence="2">The sequence shown here is derived from an EMBL/GenBank/DDBJ whole genome shotgun (WGS) entry which is preliminary data.</text>
</comment>
<protein>
    <submittedName>
        <fullName evidence="2">Uncharacterized protein</fullName>
    </submittedName>
</protein>
<evidence type="ECO:0000313" key="3">
    <source>
        <dbReference type="Proteomes" id="UP001141327"/>
    </source>
</evidence>
<dbReference type="EMBL" id="JAPMOS010000038">
    <property type="protein sequence ID" value="KAJ4457872.1"/>
    <property type="molecule type" value="Genomic_DNA"/>
</dbReference>
<dbReference type="Proteomes" id="UP001141327">
    <property type="component" value="Unassembled WGS sequence"/>
</dbReference>
<evidence type="ECO:0000313" key="2">
    <source>
        <dbReference type="EMBL" id="KAJ4457872.1"/>
    </source>
</evidence>
<gene>
    <name evidence="2" type="ORF">PAPYR_6551</name>
</gene>
<name>A0ABQ8UF07_9EUKA</name>
<feature type="compositionally biased region" description="Basic and acidic residues" evidence="1">
    <location>
        <begin position="80"/>
        <end position="90"/>
    </location>
</feature>
<proteinExistence type="predicted"/>
<organism evidence="2 3">
    <name type="scientific">Paratrimastix pyriformis</name>
    <dbReference type="NCBI Taxonomy" id="342808"/>
    <lineage>
        <taxon>Eukaryota</taxon>
        <taxon>Metamonada</taxon>
        <taxon>Preaxostyla</taxon>
        <taxon>Paratrimastigidae</taxon>
        <taxon>Paratrimastix</taxon>
    </lineage>
</organism>
<keyword evidence="3" id="KW-1185">Reference proteome</keyword>
<reference evidence="2" key="1">
    <citation type="journal article" date="2022" name="bioRxiv">
        <title>Genomics of Preaxostyla Flagellates Illuminates Evolutionary Transitions and the Path Towards Mitochondrial Loss.</title>
        <authorList>
            <person name="Novak L.V.F."/>
            <person name="Treitli S.C."/>
            <person name="Pyrih J."/>
            <person name="Halakuc P."/>
            <person name="Pipaliya S.V."/>
            <person name="Vacek V."/>
            <person name="Brzon O."/>
            <person name="Soukal P."/>
            <person name="Eme L."/>
            <person name="Dacks J.B."/>
            <person name="Karnkowska A."/>
            <person name="Elias M."/>
            <person name="Hampl V."/>
        </authorList>
    </citation>
    <scope>NUCLEOTIDE SEQUENCE</scope>
    <source>
        <strain evidence="2">RCP-MX</strain>
    </source>
</reference>
<evidence type="ECO:0000256" key="1">
    <source>
        <dbReference type="SAM" id="MobiDB-lite"/>
    </source>
</evidence>